<dbReference type="Gene3D" id="3.90.550.10">
    <property type="entry name" value="Spore Coat Polysaccharide Biosynthesis Protein SpsA, Chain A"/>
    <property type="match status" value="1"/>
</dbReference>
<evidence type="ECO:0000259" key="1">
    <source>
        <dbReference type="Pfam" id="PF00535"/>
    </source>
</evidence>
<organism evidence="2 3">
    <name type="scientific">Limosilactobacillus panis DSM 6035</name>
    <dbReference type="NCBI Taxonomy" id="1423782"/>
    <lineage>
        <taxon>Bacteria</taxon>
        <taxon>Bacillati</taxon>
        <taxon>Bacillota</taxon>
        <taxon>Bacilli</taxon>
        <taxon>Lactobacillales</taxon>
        <taxon>Lactobacillaceae</taxon>
        <taxon>Limosilactobacillus</taxon>
    </lineage>
</organism>
<proteinExistence type="predicted"/>
<dbReference type="PANTHER" id="PTHR22916">
    <property type="entry name" value="GLYCOSYLTRANSFERASE"/>
    <property type="match status" value="1"/>
</dbReference>
<dbReference type="InterPro" id="IPR001173">
    <property type="entry name" value="Glyco_trans_2-like"/>
</dbReference>
<dbReference type="OrthoDB" id="9802649at2"/>
<reference evidence="2 3" key="1">
    <citation type="journal article" date="2015" name="Genome Announc.">
        <title>Expanding the biotechnology potential of lactobacilli through comparative genomics of 213 strains and associated genera.</title>
        <authorList>
            <person name="Sun Z."/>
            <person name="Harris H.M."/>
            <person name="McCann A."/>
            <person name="Guo C."/>
            <person name="Argimon S."/>
            <person name="Zhang W."/>
            <person name="Yang X."/>
            <person name="Jeffery I.B."/>
            <person name="Cooney J.C."/>
            <person name="Kagawa T.F."/>
            <person name="Liu W."/>
            <person name="Song Y."/>
            <person name="Salvetti E."/>
            <person name="Wrobel A."/>
            <person name="Rasinkangas P."/>
            <person name="Parkhill J."/>
            <person name="Rea M.C."/>
            <person name="O'Sullivan O."/>
            <person name="Ritari J."/>
            <person name="Douillard F.P."/>
            <person name="Paul Ross R."/>
            <person name="Yang R."/>
            <person name="Briner A.E."/>
            <person name="Felis G.E."/>
            <person name="de Vos W.M."/>
            <person name="Barrangou R."/>
            <person name="Klaenhammer T.R."/>
            <person name="Caufield P.W."/>
            <person name="Cui Y."/>
            <person name="Zhang H."/>
            <person name="O'Toole P.W."/>
        </authorList>
    </citation>
    <scope>NUCLEOTIDE SEQUENCE [LARGE SCALE GENOMIC DNA]</scope>
    <source>
        <strain evidence="2 3">DSM 6035</strain>
    </source>
</reference>
<gene>
    <name evidence="2" type="ORF">FD32_GL001479</name>
</gene>
<keyword evidence="2" id="KW-0808">Transferase</keyword>
<keyword evidence="3" id="KW-1185">Reference proteome</keyword>
<name>A0A0R1XRS0_9LACO</name>
<evidence type="ECO:0000313" key="2">
    <source>
        <dbReference type="EMBL" id="KRM30715.1"/>
    </source>
</evidence>
<dbReference type="PATRIC" id="fig|1423782.4.peg.1537"/>
<dbReference type="CDD" id="cd04196">
    <property type="entry name" value="GT_2_like_d"/>
    <property type="match status" value="1"/>
</dbReference>
<feature type="domain" description="Glycosyltransferase 2-like" evidence="1">
    <location>
        <begin position="7"/>
        <end position="114"/>
    </location>
</feature>
<dbReference type="Pfam" id="PF00535">
    <property type="entry name" value="Glycos_transf_2"/>
    <property type="match status" value="1"/>
</dbReference>
<evidence type="ECO:0000313" key="3">
    <source>
        <dbReference type="Proteomes" id="UP000051412"/>
    </source>
</evidence>
<protein>
    <submittedName>
        <fullName evidence="2">Glycosyl transferase family 2</fullName>
    </submittedName>
</protein>
<dbReference type="Proteomes" id="UP000051412">
    <property type="component" value="Unassembled WGS sequence"/>
</dbReference>
<dbReference type="STRING" id="1423782.FD32_GL001479"/>
<dbReference type="GO" id="GO:0016758">
    <property type="term" value="F:hexosyltransferase activity"/>
    <property type="evidence" value="ECO:0007669"/>
    <property type="project" value="UniProtKB-ARBA"/>
</dbReference>
<comment type="caution">
    <text evidence="2">The sequence shown here is derived from an EMBL/GenBank/DDBJ whole genome shotgun (WGS) entry which is preliminary data.</text>
</comment>
<dbReference type="AlphaFoldDB" id="A0A0R1XRS0"/>
<dbReference type="PANTHER" id="PTHR22916:SF3">
    <property type="entry name" value="UDP-GLCNAC:BETAGAL BETA-1,3-N-ACETYLGLUCOSAMINYLTRANSFERASE-LIKE PROTEIN 1"/>
    <property type="match status" value="1"/>
</dbReference>
<accession>A0A0R1XRS0</accession>
<dbReference type="EMBL" id="AZGM01000004">
    <property type="protein sequence ID" value="KRM30715.1"/>
    <property type="molecule type" value="Genomic_DNA"/>
</dbReference>
<dbReference type="SUPFAM" id="SSF53448">
    <property type="entry name" value="Nucleotide-diphospho-sugar transferases"/>
    <property type="match status" value="1"/>
</dbReference>
<sequence>MNEKIAVLLSTYNGYDYLEQQVNSILKQTNHDWHLYIRDDGSTDETVSLIRELTKHPQITFLNEKKIVNVGTVKSFMDLLSRTNADYYMFSDQDDYWLPDKIQKTLNKMHEVEKTSTNLPICIHTNLKVTDDNLKPYRLYNEGPSWNDFPRILFNNCATGCTMMINQQLKELVKFNQINYKMVFMHDWWLTLIAACFGKVEYIEEPTILYRQHGSNVLGSLDGSKARKTLNPLNRIIFSDYDCNEFIKALKIITEFNHEYGNEVKGMNKEYLLRYSKLLTDSDLINNLKLICQLPPMETSRKKTLLYSVIMLRYAKKIRNN</sequence>
<dbReference type="RefSeq" id="WP_047767818.1">
    <property type="nucleotide sequence ID" value="NZ_AZGM01000004.1"/>
</dbReference>
<dbReference type="InterPro" id="IPR029044">
    <property type="entry name" value="Nucleotide-diphossugar_trans"/>
</dbReference>